<comment type="caution">
    <text evidence="1">The sequence shown here is derived from an EMBL/GenBank/DDBJ whole genome shotgun (WGS) entry which is preliminary data.</text>
</comment>
<reference evidence="1" key="1">
    <citation type="submission" date="2020-11" db="EMBL/GenBank/DDBJ databases">
        <authorList>
            <consortium name="DOE Joint Genome Institute"/>
            <person name="Ahrendt S."/>
            <person name="Riley R."/>
            <person name="Andreopoulos W."/>
            <person name="Labutti K."/>
            <person name="Pangilinan J."/>
            <person name="Ruiz-Duenas F.J."/>
            <person name="Barrasa J.M."/>
            <person name="Sanchez-Garcia M."/>
            <person name="Camarero S."/>
            <person name="Miyauchi S."/>
            <person name="Serrano A."/>
            <person name="Linde D."/>
            <person name="Babiker R."/>
            <person name="Drula E."/>
            <person name="Ayuso-Fernandez I."/>
            <person name="Pacheco R."/>
            <person name="Padilla G."/>
            <person name="Ferreira P."/>
            <person name="Barriuso J."/>
            <person name="Kellner H."/>
            <person name="Castanera R."/>
            <person name="Alfaro M."/>
            <person name="Ramirez L."/>
            <person name="Pisabarro A.G."/>
            <person name="Kuo A."/>
            <person name="Tritt A."/>
            <person name="Lipzen A."/>
            <person name="He G."/>
            <person name="Yan M."/>
            <person name="Ng V."/>
            <person name="Cullen D."/>
            <person name="Martin F."/>
            <person name="Rosso M.-N."/>
            <person name="Henrissat B."/>
            <person name="Hibbett D."/>
            <person name="Martinez A.T."/>
            <person name="Grigoriev I.V."/>
        </authorList>
    </citation>
    <scope>NUCLEOTIDE SEQUENCE</scope>
    <source>
        <strain evidence="1">CBS 506.95</strain>
    </source>
</reference>
<name>A0A9P6EAB2_9AGAR</name>
<dbReference type="EMBL" id="MU157884">
    <property type="protein sequence ID" value="KAF9525397.1"/>
    <property type="molecule type" value="Genomic_DNA"/>
</dbReference>
<evidence type="ECO:0000313" key="2">
    <source>
        <dbReference type="Proteomes" id="UP000807306"/>
    </source>
</evidence>
<accession>A0A9P6EAB2</accession>
<dbReference type="AlphaFoldDB" id="A0A9P6EAB2"/>
<keyword evidence="2" id="KW-1185">Reference proteome</keyword>
<organism evidence="1 2">
    <name type="scientific">Crepidotus variabilis</name>
    <dbReference type="NCBI Taxonomy" id="179855"/>
    <lineage>
        <taxon>Eukaryota</taxon>
        <taxon>Fungi</taxon>
        <taxon>Dikarya</taxon>
        <taxon>Basidiomycota</taxon>
        <taxon>Agaricomycotina</taxon>
        <taxon>Agaricomycetes</taxon>
        <taxon>Agaricomycetidae</taxon>
        <taxon>Agaricales</taxon>
        <taxon>Agaricineae</taxon>
        <taxon>Crepidotaceae</taxon>
        <taxon>Crepidotus</taxon>
    </lineage>
</organism>
<proteinExistence type="predicted"/>
<protein>
    <submittedName>
        <fullName evidence="1">Uncharacterized protein</fullName>
    </submittedName>
</protein>
<evidence type="ECO:0000313" key="1">
    <source>
        <dbReference type="EMBL" id="KAF9525397.1"/>
    </source>
</evidence>
<dbReference type="Proteomes" id="UP000807306">
    <property type="component" value="Unassembled WGS sequence"/>
</dbReference>
<gene>
    <name evidence="1" type="ORF">CPB83DRAFT_548152</name>
</gene>
<sequence length="97" mass="10404">MCCEAGVCRPDNNDICAACHTGIVRWLLDLQKEATSVVALLKAVDTLEGYSAALATNFCESGCRAPECFLLPKITAACKDGIQAMQQFTDFLGKQEG</sequence>